<dbReference type="EMBL" id="JAZDQU010000002">
    <property type="protein sequence ID" value="MEE1885403.1"/>
    <property type="molecule type" value="Genomic_DNA"/>
</dbReference>
<evidence type="ECO:0000313" key="2">
    <source>
        <dbReference type="Proteomes" id="UP001337681"/>
    </source>
</evidence>
<comment type="caution">
    <text evidence="1">The sequence shown here is derived from an EMBL/GenBank/DDBJ whole genome shotgun (WGS) entry which is preliminary data.</text>
</comment>
<evidence type="ECO:0008006" key="3">
    <source>
        <dbReference type="Google" id="ProtNLM"/>
    </source>
</evidence>
<name>A0ABU7H258_9SPHI</name>
<keyword evidence="2" id="KW-1185">Reference proteome</keyword>
<accession>A0ABU7H258</accession>
<reference evidence="1 2" key="1">
    <citation type="submission" date="2024-01" db="EMBL/GenBank/DDBJ databases">
        <title>Pedobacter sp. nov., isolated from oil-contaminated soil.</title>
        <authorList>
            <person name="Le N.T.T."/>
        </authorList>
    </citation>
    <scope>NUCLEOTIDE SEQUENCE [LARGE SCALE GENOMIC DNA]</scope>
    <source>
        <strain evidence="1 2">VNH31</strain>
    </source>
</reference>
<organism evidence="1 2">
    <name type="scientific">Pedobacter flavus</name>
    <dbReference type="NCBI Taxonomy" id="3113906"/>
    <lineage>
        <taxon>Bacteria</taxon>
        <taxon>Pseudomonadati</taxon>
        <taxon>Bacteroidota</taxon>
        <taxon>Sphingobacteriia</taxon>
        <taxon>Sphingobacteriales</taxon>
        <taxon>Sphingobacteriaceae</taxon>
        <taxon>Pedobacter</taxon>
    </lineage>
</organism>
<dbReference type="Proteomes" id="UP001337681">
    <property type="component" value="Unassembled WGS sequence"/>
</dbReference>
<dbReference type="RefSeq" id="WP_330146300.1">
    <property type="nucleotide sequence ID" value="NZ_JAZDQU010000002.1"/>
</dbReference>
<gene>
    <name evidence="1" type="ORF">VRU49_08245</name>
</gene>
<protein>
    <recommendedName>
        <fullName evidence="3">Outer membrane protein beta-barrel domain-containing protein</fullName>
    </recommendedName>
</protein>
<sequence length="213" mass="24028">MKYKLLFFSLLVSNFCFGQYDVDKGAKIIGGKIGYNRTNTNNFDYTSLNTSHEISPFIAYFPQDRLAIGLHIIFSGTTEKRTNLVNAVPNNWNETQQQMVGLSPFIRYYIPIGPKLYFYGQFNAYNGFGTSETNFSNPSFGNSGKLDIRQFGIAVIPGFSFAATNRLNIEGSINMLNYNRYKFYLGDTLIQKYDNANFGFGDISPTVGISVNF</sequence>
<dbReference type="InterPro" id="IPR011250">
    <property type="entry name" value="OMP/PagP_B-barrel"/>
</dbReference>
<evidence type="ECO:0000313" key="1">
    <source>
        <dbReference type="EMBL" id="MEE1885403.1"/>
    </source>
</evidence>
<proteinExistence type="predicted"/>
<dbReference type="SUPFAM" id="SSF56925">
    <property type="entry name" value="OMPA-like"/>
    <property type="match status" value="1"/>
</dbReference>